<reference evidence="2" key="2">
    <citation type="submission" date="2015-06" db="UniProtKB">
        <authorList>
            <consortium name="EnsemblProtists"/>
        </authorList>
    </citation>
    <scope>IDENTIFICATION</scope>
    <source>
        <strain evidence="2">Emoy2</strain>
    </source>
</reference>
<sequence>MGSQLQQRTETRPSGEPGNWPPFLRQEVPHCGAKVKRVEGFSSLRALRVAAQRAALLFAVCLQLSTFTEHEPGPTKRTPPRPSTEADTLRPVVRLGTFEHVVSPHRPEEQEVDYEVMARDDVKMAHWDYRSGNRTPSQASSVP</sequence>
<evidence type="ECO:0000256" key="1">
    <source>
        <dbReference type="SAM" id="MobiDB-lite"/>
    </source>
</evidence>
<proteinExistence type="predicted"/>
<evidence type="ECO:0000313" key="2">
    <source>
        <dbReference type="EnsemblProtists" id="HpaP808226"/>
    </source>
</evidence>
<feature type="region of interest" description="Disordered" evidence="1">
    <location>
        <begin position="1"/>
        <end position="25"/>
    </location>
</feature>
<reference evidence="3" key="1">
    <citation type="journal article" date="2010" name="Science">
        <title>Signatures of adaptation to obligate biotrophy in the Hyaloperonospora arabidopsidis genome.</title>
        <authorList>
            <person name="Baxter L."/>
            <person name="Tripathy S."/>
            <person name="Ishaque N."/>
            <person name="Boot N."/>
            <person name="Cabral A."/>
            <person name="Kemen E."/>
            <person name="Thines M."/>
            <person name="Ah-Fong A."/>
            <person name="Anderson R."/>
            <person name="Badejoko W."/>
            <person name="Bittner-Eddy P."/>
            <person name="Boore J.L."/>
            <person name="Chibucos M.C."/>
            <person name="Coates M."/>
            <person name="Dehal P."/>
            <person name="Delehaunty K."/>
            <person name="Dong S."/>
            <person name="Downton P."/>
            <person name="Dumas B."/>
            <person name="Fabro G."/>
            <person name="Fronick C."/>
            <person name="Fuerstenberg S.I."/>
            <person name="Fulton L."/>
            <person name="Gaulin E."/>
            <person name="Govers F."/>
            <person name="Hughes L."/>
            <person name="Humphray S."/>
            <person name="Jiang R.H."/>
            <person name="Judelson H."/>
            <person name="Kamoun S."/>
            <person name="Kyung K."/>
            <person name="Meijer H."/>
            <person name="Minx P."/>
            <person name="Morris P."/>
            <person name="Nelson J."/>
            <person name="Phuntumart V."/>
            <person name="Qutob D."/>
            <person name="Rehmany A."/>
            <person name="Rougon-Cardoso A."/>
            <person name="Ryden P."/>
            <person name="Torto-Alalibo T."/>
            <person name="Studholme D."/>
            <person name="Wang Y."/>
            <person name="Win J."/>
            <person name="Wood J."/>
            <person name="Clifton S.W."/>
            <person name="Rogers J."/>
            <person name="Van den Ackerveken G."/>
            <person name="Jones J.D."/>
            <person name="McDowell J.M."/>
            <person name="Beynon J."/>
            <person name="Tyler B.M."/>
        </authorList>
    </citation>
    <scope>NUCLEOTIDE SEQUENCE [LARGE SCALE GENOMIC DNA]</scope>
    <source>
        <strain evidence="3">Emoy2</strain>
    </source>
</reference>
<dbReference type="Proteomes" id="UP000011713">
    <property type="component" value="Unassembled WGS sequence"/>
</dbReference>
<accession>M4BP87</accession>
<protein>
    <recommendedName>
        <fullName evidence="4">RxLR effector candidate protein</fullName>
    </recommendedName>
</protein>
<evidence type="ECO:0008006" key="4">
    <source>
        <dbReference type="Google" id="ProtNLM"/>
    </source>
</evidence>
<dbReference type="VEuPathDB" id="FungiDB:HpaG808226"/>
<name>M4BP87_HYAAE</name>
<dbReference type="InParanoid" id="M4BP87"/>
<dbReference type="EnsemblProtists" id="HpaT808226">
    <property type="protein sequence ID" value="HpaP808226"/>
    <property type="gene ID" value="HpaG808226"/>
</dbReference>
<dbReference type="AlphaFoldDB" id="M4BP87"/>
<organism evidence="2 3">
    <name type="scientific">Hyaloperonospora arabidopsidis (strain Emoy2)</name>
    <name type="common">Downy mildew agent</name>
    <name type="synonym">Peronospora arabidopsidis</name>
    <dbReference type="NCBI Taxonomy" id="559515"/>
    <lineage>
        <taxon>Eukaryota</taxon>
        <taxon>Sar</taxon>
        <taxon>Stramenopiles</taxon>
        <taxon>Oomycota</taxon>
        <taxon>Peronosporomycetes</taxon>
        <taxon>Peronosporales</taxon>
        <taxon>Peronosporaceae</taxon>
        <taxon>Hyaloperonospora</taxon>
    </lineage>
</organism>
<dbReference type="EMBL" id="JH598491">
    <property type="status" value="NOT_ANNOTATED_CDS"/>
    <property type="molecule type" value="Genomic_DNA"/>
</dbReference>
<dbReference type="HOGENOM" id="CLU_150969_0_0_1"/>
<feature type="region of interest" description="Disordered" evidence="1">
    <location>
        <begin position="68"/>
        <end position="88"/>
    </location>
</feature>
<evidence type="ECO:0000313" key="3">
    <source>
        <dbReference type="Proteomes" id="UP000011713"/>
    </source>
</evidence>
<keyword evidence="3" id="KW-1185">Reference proteome</keyword>